<dbReference type="EMBL" id="BATA01000059">
    <property type="protein sequence ID" value="GAD53321.1"/>
    <property type="molecule type" value="Genomic_DNA"/>
</dbReference>
<dbReference type="Proteomes" id="UP000016986">
    <property type="component" value="Unassembled WGS sequence"/>
</dbReference>
<evidence type="ECO:0000313" key="2">
    <source>
        <dbReference type="Proteomes" id="UP000016986"/>
    </source>
</evidence>
<proteinExistence type="predicted"/>
<gene>
    <name evidence="1" type="ORF">MBEHAL_2081</name>
</gene>
<accession>U2YGE9</accession>
<protein>
    <submittedName>
        <fullName evidence="1">Uncharacterized protein</fullName>
    </submittedName>
</protein>
<sequence>MRGPLVVVRQARALIGAEFGEADGFEVAAIERALDAPRAEAAVVVVEIRAGCAPSRSARVTRIAP</sequence>
<organism evidence="1 2">
    <name type="scientific">Halarchaeum acidiphilum MH1-52-1</name>
    <dbReference type="NCBI Taxonomy" id="1261545"/>
    <lineage>
        <taxon>Archaea</taxon>
        <taxon>Methanobacteriati</taxon>
        <taxon>Methanobacteriota</taxon>
        <taxon>Stenosarchaea group</taxon>
        <taxon>Halobacteria</taxon>
        <taxon>Halobacteriales</taxon>
        <taxon>Halobacteriaceae</taxon>
    </lineage>
</organism>
<evidence type="ECO:0000313" key="1">
    <source>
        <dbReference type="EMBL" id="GAD53321.1"/>
    </source>
</evidence>
<comment type="caution">
    <text evidence="1">The sequence shown here is derived from an EMBL/GenBank/DDBJ whole genome shotgun (WGS) entry which is preliminary data.</text>
</comment>
<reference evidence="1 2" key="1">
    <citation type="submission" date="2013-09" db="EMBL/GenBank/DDBJ databases">
        <title>Whole genome sequencing of Halarchaeum acidiphilum strain MH1-52-1.</title>
        <authorList>
            <person name="Shimane Y."/>
            <person name="Minegishi H."/>
            <person name="Nishi S."/>
            <person name="Echigo A."/>
            <person name="Shuto A."/>
            <person name="Konishi M."/>
            <person name="Ito T."/>
            <person name="Ohkuma M."/>
            <person name="Ohta Y."/>
            <person name="Nagano Y."/>
            <person name="Tsubouchi T."/>
            <person name="Mori K."/>
            <person name="Usui K."/>
            <person name="Kamekura M."/>
            <person name="Usami R."/>
            <person name="Takaki Y."/>
            <person name="Hatada Y."/>
        </authorList>
    </citation>
    <scope>NUCLEOTIDE SEQUENCE [LARGE SCALE GENOMIC DNA]</scope>
    <source>
        <strain evidence="1 2">JCM 16109</strain>
    </source>
</reference>
<dbReference type="AlphaFoldDB" id="U2YGE9"/>
<name>U2YGE9_9EURY</name>
<keyword evidence="2" id="KW-1185">Reference proteome</keyword>